<dbReference type="OMA" id="YLLEAHH"/>
<keyword evidence="1" id="KW-0472">Membrane</keyword>
<proteinExistence type="predicted"/>
<keyword evidence="3" id="KW-1185">Reference proteome</keyword>
<evidence type="ECO:0000313" key="3">
    <source>
        <dbReference type="Proteomes" id="UP000191691"/>
    </source>
</evidence>
<evidence type="ECO:0000313" key="2">
    <source>
        <dbReference type="EMBL" id="OQE93118.1"/>
    </source>
</evidence>
<sequence>MTTIFHITGGAVNNSVDIQQQYLLEAHHGISSLVSICISAERQSTAALLHWALLVYPITAYFVLFCNVVATSDTDDFKLMTTIADCLTSIETASRPIIQVRTIFRHFLSLAAKVFDDESNAMVVTRDHQVQPVQSHSCTLPHWMPDSSFLSSTPDAIPAFAPSLPAGMEDFSGILSIFPENEMFTPFSDHFPELGNDPRI</sequence>
<evidence type="ECO:0008006" key="4">
    <source>
        <dbReference type="Google" id="ProtNLM"/>
    </source>
</evidence>
<comment type="caution">
    <text evidence="2">The sequence shown here is derived from an EMBL/GenBank/DDBJ whole genome shotgun (WGS) entry which is preliminary data.</text>
</comment>
<reference evidence="3" key="1">
    <citation type="journal article" date="2017" name="Nat. Microbiol.">
        <title>Global analysis of biosynthetic gene clusters reveals vast potential of secondary metabolite production in Penicillium species.</title>
        <authorList>
            <person name="Nielsen J.C."/>
            <person name="Grijseels S."/>
            <person name="Prigent S."/>
            <person name="Ji B."/>
            <person name="Dainat J."/>
            <person name="Nielsen K.F."/>
            <person name="Frisvad J.C."/>
            <person name="Workman M."/>
            <person name="Nielsen J."/>
        </authorList>
    </citation>
    <scope>NUCLEOTIDE SEQUENCE [LARGE SCALE GENOMIC DNA]</scope>
    <source>
        <strain evidence="3">IBT 13039</strain>
    </source>
</reference>
<name>A0A1V6Z0Q6_PENNA</name>
<dbReference type="Proteomes" id="UP000191691">
    <property type="component" value="Unassembled WGS sequence"/>
</dbReference>
<keyword evidence="1" id="KW-1133">Transmembrane helix</keyword>
<protein>
    <recommendedName>
        <fullName evidence="4">Transcription factor domain-containing protein</fullName>
    </recommendedName>
</protein>
<accession>A0A1V6Z0Q6</accession>
<gene>
    <name evidence="2" type="ORF">PENNAL_c0006G04572</name>
</gene>
<keyword evidence="1" id="KW-0812">Transmembrane</keyword>
<dbReference type="EMBL" id="MOOB01000006">
    <property type="protein sequence ID" value="OQE93118.1"/>
    <property type="molecule type" value="Genomic_DNA"/>
</dbReference>
<evidence type="ECO:0000256" key="1">
    <source>
        <dbReference type="SAM" id="Phobius"/>
    </source>
</evidence>
<organism evidence="2 3">
    <name type="scientific">Penicillium nalgiovense</name>
    <dbReference type="NCBI Taxonomy" id="60175"/>
    <lineage>
        <taxon>Eukaryota</taxon>
        <taxon>Fungi</taxon>
        <taxon>Dikarya</taxon>
        <taxon>Ascomycota</taxon>
        <taxon>Pezizomycotina</taxon>
        <taxon>Eurotiomycetes</taxon>
        <taxon>Eurotiomycetidae</taxon>
        <taxon>Eurotiales</taxon>
        <taxon>Aspergillaceae</taxon>
        <taxon>Penicillium</taxon>
    </lineage>
</organism>
<dbReference type="AlphaFoldDB" id="A0A1V6Z0Q6"/>
<feature type="transmembrane region" description="Helical" evidence="1">
    <location>
        <begin position="48"/>
        <end position="70"/>
    </location>
</feature>